<dbReference type="PROSITE" id="PS50800">
    <property type="entry name" value="SAP"/>
    <property type="match status" value="1"/>
</dbReference>
<dbReference type="AlphaFoldDB" id="A0A8T0TZ38"/>
<proteinExistence type="predicted"/>
<evidence type="ECO:0000259" key="2">
    <source>
        <dbReference type="PROSITE" id="PS50800"/>
    </source>
</evidence>
<keyword evidence="4" id="KW-1185">Reference proteome</keyword>
<evidence type="ECO:0000313" key="4">
    <source>
        <dbReference type="Proteomes" id="UP000823388"/>
    </source>
</evidence>
<organism evidence="3 4">
    <name type="scientific">Panicum virgatum</name>
    <name type="common">Blackwell switchgrass</name>
    <dbReference type="NCBI Taxonomy" id="38727"/>
    <lineage>
        <taxon>Eukaryota</taxon>
        <taxon>Viridiplantae</taxon>
        <taxon>Streptophyta</taxon>
        <taxon>Embryophyta</taxon>
        <taxon>Tracheophyta</taxon>
        <taxon>Spermatophyta</taxon>
        <taxon>Magnoliopsida</taxon>
        <taxon>Liliopsida</taxon>
        <taxon>Poales</taxon>
        <taxon>Poaceae</taxon>
        <taxon>PACMAD clade</taxon>
        <taxon>Panicoideae</taxon>
        <taxon>Panicodae</taxon>
        <taxon>Paniceae</taxon>
        <taxon>Panicinae</taxon>
        <taxon>Panicum</taxon>
        <taxon>Panicum sect. Hiantes</taxon>
    </lineage>
</organism>
<comment type="caution">
    <text evidence="3">The sequence shown here is derived from an EMBL/GenBank/DDBJ whole genome shotgun (WGS) entry which is preliminary data.</text>
</comment>
<accession>A0A8T0TZ38</accession>
<feature type="region of interest" description="Disordered" evidence="1">
    <location>
        <begin position="177"/>
        <end position="202"/>
    </location>
</feature>
<feature type="domain" description="SAP" evidence="2">
    <location>
        <begin position="3"/>
        <end position="37"/>
    </location>
</feature>
<reference evidence="3" key="1">
    <citation type="submission" date="2020-05" db="EMBL/GenBank/DDBJ databases">
        <title>WGS assembly of Panicum virgatum.</title>
        <authorList>
            <person name="Lovell J.T."/>
            <person name="Jenkins J."/>
            <person name="Shu S."/>
            <person name="Juenger T.E."/>
            <person name="Schmutz J."/>
        </authorList>
    </citation>
    <scope>NUCLEOTIDE SEQUENCE</scope>
    <source>
        <strain evidence="3">AP13</strain>
    </source>
</reference>
<dbReference type="OrthoDB" id="10500532at2759"/>
<gene>
    <name evidence="3" type="ORF">PVAP13_3NG028100</name>
</gene>
<sequence length="212" mass="22371">MEFSAMKRRELLELCRQHGLATRGSKADLAASLAGAISGAAAAESVVEVVVGKGCLKRQGGSASGGTSGVAKKVRFALDQESEERAKLETNKLCRLPVAKDLKIVHPLTFNTANNSVKDFVAKAEKELGFTKRSSGDKRKNAGGVSFSGDSGSKAPAAIMTLGVHDERTTCMHESVSGEEFQSAKGRDVGKQPAIRGPVRRSTRRCVVAGQI</sequence>
<feature type="region of interest" description="Disordered" evidence="1">
    <location>
        <begin position="133"/>
        <end position="152"/>
    </location>
</feature>
<dbReference type="Proteomes" id="UP000823388">
    <property type="component" value="Chromosome 3N"/>
</dbReference>
<name>A0A8T0TZ38_PANVG</name>
<evidence type="ECO:0000256" key="1">
    <source>
        <dbReference type="SAM" id="MobiDB-lite"/>
    </source>
</evidence>
<protein>
    <recommendedName>
        <fullName evidence="2">SAP domain-containing protein</fullName>
    </recommendedName>
</protein>
<dbReference type="InterPro" id="IPR003034">
    <property type="entry name" value="SAP_dom"/>
</dbReference>
<dbReference type="EMBL" id="CM029042">
    <property type="protein sequence ID" value="KAG2615048.1"/>
    <property type="molecule type" value="Genomic_DNA"/>
</dbReference>
<evidence type="ECO:0000313" key="3">
    <source>
        <dbReference type="EMBL" id="KAG2615048.1"/>
    </source>
</evidence>